<organism evidence="1 2">
    <name type="scientific">Candidatus Doudnabacteria bacterium RIFCSPHIGHO2_01_52_17</name>
    <dbReference type="NCBI Taxonomy" id="1817820"/>
    <lineage>
        <taxon>Bacteria</taxon>
        <taxon>Candidatus Doudnaibacteriota</taxon>
    </lineage>
</organism>
<dbReference type="AlphaFoldDB" id="A0A1F5NAI8"/>
<evidence type="ECO:0000313" key="2">
    <source>
        <dbReference type="Proteomes" id="UP000176547"/>
    </source>
</evidence>
<sequence length="119" mass="13459">MVDRLLHEQIVQGNFHHFRQEAHITGQFKNLAHVKIEGSVFDSTGHVWTYESELVIDATNGAAKQQLSLRQEPVSKTIASPNWTSGSCKITFSARIGRSETAHFRFELERDLNIKLTPA</sequence>
<proteinExistence type="predicted"/>
<comment type="caution">
    <text evidence="1">The sequence shown here is derived from an EMBL/GenBank/DDBJ whole genome shotgun (WGS) entry which is preliminary data.</text>
</comment>
<gene>
    <name evidence="1" type="ORF">A3K06_02310</name>
</gene>
<dbReference type="Proteomes" id="UP000176547">
    <property type="component" value="Unassembled WGS sequence"/>
</dbReference>
<protein>
    <submittedName>
        <fullName evidence="1">Uncharacterized protein</fullName>
    </submittedName>
</protein>
<accession>A0A1F5NAI8</accession>
<reference evidence="1 2" key="1">
    <citation type="journal article" date="2016" name="Nat. Commun.">
        <title>Thousands of microbial genomes shed light on interconnected biogeochemical processes in an aquifer system.</title>
        <authorList>
            <person name="Anantharaman K."/>
            <person name="Brown C.T."/>
            <person name="Hug L.A."/>
            <person name="Sharon I."/>
            <person name="Castelle C.J."/>
            <person name="Probst A.J."/>
            <person name="Thomas B.C."/>
            <person name="Singh A."/>
            <person name="Wilkins M.J."/>
            <person name="Karaoz U."/>
            <person name="Brodie E.L."/>
            <person name="Williams K.H."/>
            <person name="Hubbard S.S."/>
            <person name="Banfield J.F."/>
        </authorList>
    </citation>
    <scope>NUCLEOTIDE SEQUENCE [LARGE SCALE GENOMIC DNA]</scope>
</reference>
<name>A0A1F5NAI8_9BACT</name>
<evidence type="ECO:0000313" key="1">
    <source>
        <dbReference type="EMBL" id="OGE74578.1"/>
    </source>
</evidence>
<dbReference type="EMBL" id="MFEG01000056">
    <property type="protein sequence ID" value="OGE74578.1"/>
    <property type="molecule type" value="Genomic_DNA"/>
</dbReference>